<feature type="transmembrane region" description="Helical" evidence="1">
    <location>
        <begin position="220"/>
        <end position="240"/>
    </location>
</feature>
<dbReference type="InterPro" id="IPR025105">
    <property type="entry name" value="DUF4010"/>
</dbReference>
<dbReference type="AlphaFoldDB" id="A0A286RED7"/>
<reference evidence="4 5" key="1">
    <citation type="journal article" name="Front. Microbiol.">
        <title>Sugar Metabolism of the First Thermophilic Planctomycete Thermogutta terrifontis: Comparative Genomic and Transcriptomic Approaches.</title>
        <authorList>
            <person name="Elcheninov A.G."/>
            <person name="Menzel P."/>
            <person name="Gudbergsdottir S.R."/>
            <person name="Slesarev A.I."/>
            <person name="Kadnikov V.V."/>
            <person name="Krogh A."/>
            <person name="Bonch-Osmolovskaya E.A."/>
            <person name="Peng X."/>
            <person name="Kublanov I.V."/>
        </authorList>
    </citation>
    <scope>NUCLEOTIDE SEQUENCE [LARGE SCALE GENOMIC DNA]</scope>
    <source>
        <strain evidence="4 5">R1</strain>
    </source>
</reference>
<feature type="domain" description="MgtC/SapB/SrpB/YhiD N-terminal" evidence="2">
    <location>
        <begin position="30"/>
        <end position="150"/>
    </location>
</feature>
<gene>
    <name evidence="4" type="ORF">THTE_1719</name>
</gene>
<evidence type="ECO:0000259" key="2">
    <source>
        <dbReference type="Pfam" id="PF02308"/>
    </source>
</evidence>
<feature type="transmembrane region" description="Helical" evidence="1">
    <location>
        <begin position="411"/>
        <end position="433"/>
    </location>
</feature>
<evidence type="ECO:0000256" key="1">
    <source>
        <dbReference type="SAM" id="Phobius"/>
    </source>
</evidence>
<organism evidence="4 5">
    <name type="scientific">Thermogutta terrifontis</name>
    <dbReference type="NCBI Taxonomy" id="1331910"/>
    <lineage>
        <taxon>Bacteria</taxon>
        <taxon>Pseudomonadati</taxon>
        <taxon>Planctomycetota</taxon>
        <taxon>Planctomycetia</taxon>
        <taxon>Pirellulales</taxon>
        <taxon>Thermoguttaceae</taxon>
        <taxon>Thermogutta</taxon>
    </lineage>
</organism>
<dbReference type="OrthoDB" id="9813718at2"/>
<dbReference type="PANTHER" id="PTHR39084:SF1">
    <property type="entry name" value="DUF4010 DOMAIN-CONTAINING PROTEIN"/>
    <property type="match status" value="1"/>
</dbReference>
<dbReference type="Proteomes" id="UP000215086">
    <property type="component" value="Chromosome"/>
</dbReference>
<feature type="transmembrane region" description="Helical" evidence="1">
    <location>
        <begin position="322"/>
        <end position="342"/>
    </location>
</feature>
<evidence type="ECO:0000313" key="4">
    <source>
        <dbReference type="EMBL" id="ASV74321.1"/>
    </source>
</evidence>
<dbReference type="Pfam" id="PF02308">
    <property type="entry name" value="MgtC"/>
    <property type="match status" value="1"/>
</dbReference>
<feature type="transmembrane region" description="Helical" evidence="1">
    <location>
        <begin position="191"/>
        <end position="214"/>
    </location>
</feature>
<dbReference type="Pfam" id="PF13194">
    <property type="entry name" value="DUF4010"/>
    <property type="match status" value="1"/>
</dbReference>
<keyword evidence="5" id="KW-1185">Reference proteome</keyword>
<evidence type="ECO:0000259" key="3">
    <source>
        <dbReference type="Pfam" id="PF13194"/>
    </source>
</evidence>
<accession>A0A286RED7</accession>
<keyword evidence="1" id="KW-0472">Membrane</keyword>
<feature type="domain" description="DUF4010" evidence="3">
    <location>
        <begin position="198"/>
        <end position="407"/>
    </location>
</feature>
<feature type="transmembrane region" description="Helical" evidence="1">
    <location>
        <begin position="80"/>
        <end position="98"/>
    </location>
</feature>
<feature type="transmembrane region" description="Helical" evidence="1">
    <location>
        <begin position="23"/>
        <end position="42"/>
    </location>
</feature>
<feature type="transmembrane region" description="Helical" evidence="1">
    <location>
        <begin position="110"/>
        <end position="142"/>
    </location>
</feature>
<feature type="transmembrane region" description="Helical" evidence="1">
    <location>
        <begin position="54"/>
        <end position="74"/>
    </location>
</feature>
<name>A0A286RED7_9BACT</name>
<keyword evidence="1" id="KW-1133">Transmembrane helix</keyword>
<dbReference type="EMBL" id="CP018477">
    <property type="protein sequence ID" value="ASV74321.1"/>
    <property type="molecule type" value="Genomic_DNA"/>
</dbReference>
<evidence type="ECO:0000313" key="5">
    <source>
        <dbReference type="Proteomes" id="UP000215086"/>
    </source>
</evidence>
<feature type="transmembrane region" description="Helical" evidence="1">
    <location>
        <begin position="282"/>
        <end position="301"/>
    </location>
</feature>
<protein>
    <submittedName>
        <fullName evidence="4">MgtC family</fullName>
    </submittedName>
</protein>
<keyword evidence="1" id="KW-0812">Transmembrane</keyword>
<dbReference type="PANTHER" id="PTHR39084">
    <property type="entry name" value="MEMBRANE PROTEIN-RELATED"/>
    <property type="match status" value="1"/>
</dbReference>
<dbReference type="KEGG" id="ttf:THTE_1719"/>
<sequence>MVPPETSPEWLTPLFLAGKEADVTALFGRLGMAALLGFLVGMQREHTEGGMPGLRTFPLITLCGSVFALLGLSFGGWLPAAALLCLVGLLFFPHWLRIRRADPDPGLTTSVAVILMYGVGALLVLTRIEIGVVLGGAVAVLLQFKPEIHHFAERLGDEDLRAIMQFVLITCIILPVLPTQPIDPLNVVSLFNVWLMVVLIVGISLGGYIAYKFFGARAGIYLAGILGGAVSSTATTISAARQARSDTTQQNAAAVVILLASTVMIGRIFVEIAVVNPAMLETSLIPLTILAVATYLPARFLRLPQDRDGTTLIAEHQNPTQLRSAIYFAVLYALVLYLIAWLKNNVGESGLYPLAILSGLHDMDAITISVSRMATGDQELAQHGWRYITAGALANMGTKTVLAGVMGNPRLGIRVALAFLPGLITGLILIVFWP</sequence>
<dbReference type="InterPro" id="IPR049177">
    <property type="entry name" value="MgtC_SapB_SrpB_YhiD_N"/>
</dbReference>
<feature type="transmembrane region" description="Helical" evidence="1">
    <location>
        <begin position="252"/>
        <end position="270"/>
    </location>
</feature>
<feature type="transmembrane region" description="Helical" evidence="1">
    <location>
        <begin position="162"/>
        <end position="179"/>
    </location>
</feature>
<dbReference type="RefSeq" id="WP_095414677.1">
    <property type="nucleotide sequence ID" value="NZ_CP018477.1"/>
</dbReference>
<proteinExistence type="predicted"/>